<dbReference type="PROSITE" id="PS00592">
    <property type="entry name" value="GH9_2"/>
    <property type="match status" value="1"/>
</dbReference>
<dbReference type="AlphaFoldDB" id="A0AAW2BYJ6"/>
<organism evidence="15 16">
    <name type="scientific">Lithocarpus litseifolius</name>
    <dbReference type="NCBI Taxonomy" id="425828"/>
    <lineage>
        <taxon>Eukaryota</taxon>
        <taxon>Viridiplantae</taxon>
        <taxon>Streptophyta</taxon>
        <taxon>Embryophyta</taxon>
        <taxon>Tracheophyta</taxon>
        <taxon>Spermatophyta</taxon>
        <taxon>Magnoliopsida</taxon>
        <taxon>eudicotyledons</taxon>
        <taxon>Gunneridae</taxon>
        <taxon>Pentapetalae</taxon>
        <taxon>rosids</taxon>
        <taxon>fabids</taxon>
        <taxon>Fagales</taxon>
        <taxon>Fagaceae</taxon>
        <taxon>Lithocarpus</taxon>
    </lineage>
</organism>
<dbReference type="InterPro" id="IPR012341">
    <property type="entry name" value="6hp_glycosidase-like_sf"/>
</dbReference>
<dbReference type="EMBL" id="JAZDWU010000009">
    <property type="protein sequence ID" value="KAK9991081.1"/>
    <property type="molecule type" value="Genomic_DNA"/>
</dbReference>
<keyword evidence="12" id="KW-0812">Transmembrane</keyword>
<evidence type="ECO:0000313" key="16">
    <source>
        <dbReference type="Proteomes" id="UP001459277"/>
    </source>
</evidence>
<feature type="coiled-coil region" evidence="10">
    <location>
        <begin position="989"/>
        <end position="1030"/>
    </location>
</feature>
<evidence type="ECO:0000256" key="11">
    <source>
        <dbReference type="SAM" id="MobiDB-lite"/>
    </source>
</evidence>
<keyword evidence="4 9" id="KW-0136">Cellulose degradation</keyword>
<evidence type="ECO:0000256" key="9">
    <source>
        <dbReference type="RuleBase" id="RU361166"/>
    </source>
</evidence>
<dbReference type="InterPro" id="IPR018221">
    <property type="entry name" value="Glyco_hydro_9_His_AS"/>
</dbReference>
<accession>A0AAW2BYJ6</accession>
<evidence type="ECO:0000256" key="8">
    <source>
        <dbReference type="PROSITE-ProRule" id="PRU10059"/>
    </source>
</evidence>
<dbReference type="Pfam" id="PF00759">
    <property type="entry name" value="Glyco_hydro_9"/>
    <property type="match status" value="2"/>
</dbReference>
<keyword evidence="5 8" id="KW-0119">Carbohydrate metabolism</keyword>
<comment type="caution">
    <text evidence="15">The sequence shown here is derived from an EMBL/GenBank/DDBJ whole genome shotgun (WGS) entry which is preliminary data.</text>
</comment>
<dbReference type="GO" id="GO:0008810">
    <property type="term" value="F:cellulase activity"/>
    <property type="evidence" value="ECO:0007669"/>
    <property type="project" value="UniProtKB-EC"/>
</dbReference>
<dbReference type="GO" id="GO:0030245">
    <property type="term" value="P:cellulose catabolic process"/>
    <property type="evidence" value="ECO:0007669"/>
    <property type="project" value="UniProtKB-KW"/>
</dbReference>
<feature type="region of interest" description="Disordered" evidence="11">
    <location>
        <begin position="178"/>
        <end position="238"/>
    </location>
</feature>
<dbReference type="PANTHER" id="PTHR22298">
    <property type="entry name" value="ENDO-1,4-BETA-GLUCANASE"/>
    <property type="match status" value="1"/>
</dbReference>
<keyword evidence="16" id="KW-1185">Reference proteome</keyword>
<keyword evidence="3 8" id="KW-0378">Hydrolase</keyword>
<feature type="active site" evidence="8">
    <location>
        <position position="580"/>
    </location>
</feature>
<evidence type="ECO:0000256" key="1">
    <source>
        <dbReference type="ARBA" id="ARBA00000966"/>
    </source>
</evidence>
<protein>
    <recommendedName>
        <fullName evidence="9">Endoglucanase</fullName>
        <ecNumber evidence="9">3.2.1.4</ecNumber>
    </recommendedName>
</protein>
<name>A0AAW2BYJ6_9ROSI</name>
<evidence type="ECO:0000256" key="4">
    <source>
        <dbReference type="ARBA" id="ARBA00023001"/>
    </source>
</evidence>
<keyword evidence="12" id="KW-1133">Transmembrane helix</keyword>
<dbReference type="InterPro" id="IPR001701">
    <property type="entry name" value="Glyco_hydro_9"/>
</dbReference>
<feature type="transmembrane region" description="Helical" evidence="12">
    <location>
        <begin position="675"/>
        <end position="693"/>
    </location>
</feature>
<comment type="similarity">
    <text evidence="2 8 9">Belongs to the glycosyl hydrolase 9 (cellulase E) family.</text>
</comment>
<keyword evidence="12" id="KW-0472">Membrane</keyword>
<evidence type="ECO:0000259" key="13">
    <source>
        <dbReference type="Pfam" id="PF00759"/>
    </source>
</evidence>
<gene>
    <name evidence="15" type="ORF">SO802_026066</name>
</gene>
<dbReference type="EC" id="3.2.1.4" evidence="9"/>
<evidence type="ECO:0000256" key="2">
    <source>
        <dbReference type="ARBA" id="ARBA00007072"/>
    </source>
</evidence>
<evidence type="ECO:0000256" key="10">
    <source>
        <dbReference type="SAM" id="Coils"/>
    </source>
</evidence>
<evidence type="ECO:0000256" key="3">
    <source>
        <dbReference type="ARBA" id="ARBA00022801"/>
    </source>
</evidence>
<feature type="compositionally biased region" description="Polar residues" evidence="11">
    <location>
        <begin position="221"/>
        <end position="234"/>
    </location>
</feature>
<proteinExistence type="inferred from homology"/>
<evidence type="ECO:0000259" key="14">
    <source>
        <dbReference type="Pfam" id="PF12776"/>
    </source>
</evidence>
<sequence length="1041" mass="117714">MPERMSRKKGKRGSDSERIDNQTNQEQSEDVWSRPNWPPRLEKVFVELLIEEMKYHLDVCATGFNEEAWDHVCKEFNQETSLNYDKMELKKHLAVLRKRYRIVKPLYNHGGFGWDYRRKMVDVDDLVWKEYIEVHPEIEPYRKWGCPIYEELCTIFTKPKATGEFAIAIGGYSRSGSNNLAHPRGKVNANISNGRNKRQSAQPVGSGPNKKHDKGTENSKEINSVSKSNGTAAPQSDDPYSASHCIAIINGMQGVDRRTYNAALDLFQNSTWRKTFISLKTGMLVNNRIAWRGDSELRDGNEENLELSKGMYDAGDLIKFGFPMAFTATVLSWAILEYGDHMNADAAKQLEHAQDSLKWITDYFINAHPFANVLYVQVGDPEVDHNCWERPEAMTEKRPLVQVNMSLPGTEVAAQTAAAMASASIVFKKIDFTYSTLGHPSLASWFSRVLLSRINFFGAKDESTSENLDLQLYRESAEAIMCALLLDSPTATSSRTQSGLIWVSEWNSLQHPVASAFLAVLYSDYMLTSQTETLYCNGKSYKPEDLHRFDISQADYVLGNNPMKMSYLIGYGSSYPQYAHHRGSSIPVDAKTGCRDGFRWLNSSHPNPNVAVGALVGGPFLNETYNDSRRNSMQGEPTTYNSALIVGLLSGLITSSSIIDTYYTNQEYPTPTSPSFIVISVFIFIFIFIVIVIHPKGMAAENDIDLSNLKSQISQTHEEWKHEMERSQSQVDVLQAKIMEVKISIQGSEEDAKKELEVLWRRVKTTATLLTYLKSKARLMAVPHLAHTSCGIKQLEGVGFIDKNGTPLSGWTRNIDLSSFDGPDEETLIGISGKHVSLDEQDATYTGEILKSVQMVTDVMEALVKRVILAESETVIEKEKVTFGQEEIKRKSIQIENMSLKLEEMERFALGTNSILNEMRQRVEDLVEETSRQRQRAAENEQELCRVKRDFESLKSYVSSLITVRETLLSSEKQFQTIEKLFERLVAKTTQLEGEKMQKETEVQKLMEENVRLSALLDKKEAQLLAMNEQCKVMALSASNI</sequence>
<feature type="compositionally biased region" description="Basic residues" evidence="11">
    <location>
        <begin position="1"/>
        <end position="11"/>
    </location>
</feature>
<feature type="domain" description="Myb/SANT-like" evidence="14">
    <location>
        <begin position="37"/>
        <end position="131"/>
    </location>
</feature>
<feature type="region of interest" description="Disordered" evidence="11">
    <location>
        <begin position="1"/>
        <end position="34"/>
    </location>
</feature>
<feature type="transmembrane region" description="Helical" evidence="12">
    <location>
        <begin position="639"/>
        <end position="663"/>
    </location>
</feature>
<dbReference type="Gene3D" id="1.50.10.10">
    <property type="match status" value="2"/>
</dbReference>
<keyword evidence="6 8" id="KW-0326">Glycosidase</keyword>
<dbReference type="InterPro" id="IPR024752">
    <property type="entry name" value="Myb/SANT-like_dom"/>
</dbReference>
<dbReference type="InterPro" id="IPR008928">
    <property type="entry name" value="6-hairpin_glycosidase_sf"/>
</dbReference>
<evidence type="ECO:0000256" key="5">
    <source>
        <dbReference type="ARBA" id="ARBA00023277"/>
    </source>
</evidence>
<evidence type="ECO:0000256" key="6">
    <source>
        <dbReference type="ARBA" id="ARBA00023295"/>
    </source>
</evidence>
<evidence type="ECO:0000313" key="15">
    <source>
        <dbReference type="EMBL" id="KAK9991081.1"/>
    </source>
</evidence>
<evidence type="ECO:0000256" key="12">
    <source>
        <dbReference type="SAM" id="Phobius"/>
    </source>
</evidence>
<feature type="domain" description="Glycoside hydrolase family 9" evidence="13">
    <location>
        <begin position="280"/>
        <end position="436"/>
    </location>
</feature>
<feature type="domain" description="Glycoside hydrolase family 9" evidence="13">
    <location>
        <begin position="448"/>
        <end position="649"/>
    </location>
</feature>
<dbReference type="Proteomes" id="UP001459277">
    <property type="component" value="Unassembled WGS sequence"/>
</dbReference>
<dbReference type="SUPFAM" id="SSF48208">
    <property type="entry name" value="Six-hairpin glycosidases"/>
    <property type="match status" value="1"/>
</dbReference>
<feature type="compositionally biased region" description="Polar residues" evidence="11">
    <location>
        <begin position="189"/>
        <end position="203"/>
    </location>
</feature>
<feature type="coiled-coil region" evidence="10">
    <location>
        <begin position="916"/>
        <end position="943"/>
    </location>
</feature>
<dbReference type="Pfam" id="PF12776">
    <property type="entry name" value="Myb_DNA-bind_3"/>
    <property type="match status" value="1"/>
</dbReference>
<comment type="catalytic activity">
    <reaction evidence="1 9">
        <text>Endohydrolysis of (1-&gt;4)-beta-D-glucosidic linkages in cellulose, lichenin and cereal beta-D-glucans.</text>
        <dbReference type="EC" id="3.2.1.4"/>
    </reaction>
</comment>
<evidence type="ECO:0000256" key="7">
    <source>
        <dbReference type="ARBA" id="ARBA00023326"/>
    </source>
</evidence>
<keyword evidence="10" id="KW-0175">Coiled coil</keyword>
<reference evidence="15 16" key="1">
    <citation type="submission" date="2024-01" db="EMBL/GenBank/DDBJ databases">
        <title>A telomere-to-telomere, gap-free genome of sweet tea (Lithocarpus litseifolius).</title>
        <authorList>
            <person name="Zhou J."/>
        </authorList>
    </citation>
    <scope>NUCLEOTIDE SEQUENCE [LARGE SCALE GENOMIC DNA]</scope>
    <source>
        <strain evidence="15">Zhou-2022a</strain>
        <tissue evidence="15">Leaf</tissue>
    </source>
</reference>
<keyword evidence="7 8" id="KW-0624">Polysaccharide degradation</keyword>